<evidence type="ECO:0000256" key="1">
    <source>
        <dbReference type="ARBA" id="ARBA00004575"/>
    </source>
</evidence>
<evidence type="ECO:0008006" key="12">
    <source>
        <dbReference type="Google" id="ProtNLM"/>
    </source>
</evidence>
<reference evidence="10 11" key="1">
    <citation type="journal article" date="2018" name="PLoS Genet.">
        <title>Population sequencing reveals clonal diversity and ancestral inbreeding in the grapevine cultivar Chardonnay.</title>
        <authorList>
            <person name="Roach M.J."/>
            <person name="Johnson D.L."/>
            <person name="Bohlmann J."/>
            <person name="van Vuuren H.J."/>
            <person name="Jones S.J."/>
            <person name="Pretorius I.S."/>
            <person name="Schmidt S.A."/>
            <person name="Borneman A.R."/>
        </authorList>
    </citation>
    <scope>NUCLEOTIDE SEQUENCE [LARGE SCALE GENOMIC DNA]</scope>
    <source>
        <strain evidence="11">cv. Chardonnay</strain>
        <tissue evidence="10">Leaf</tissue>
    </source>
</reference>
<name>A0A438FBL6_VITVI</name>
<evidence type="ECO:0000256" key="4">
    <source>
        <dbReference type="ARBA" id="ARBA00022729"/>
    </source>
</evidence>
<keyword evidence="6 9" id="KW-0472">Membrane</keyword>
<evidence type="ECO:0000256" key="6">
    <source>
        <dbReference type="ARBA" id="ARBA00023136"/>
    </source>
</evidence>
<organism evidence="10 11">
    <name type="scientific">Vitis vinifera</name>
    <name type="common">Grape</name>
    <dbReference type="NCBI Taxonomy" id="29760"/>
    <lineage>
        <taxon>Eukaryota</taxon>
        <taxon>Viridiplantae</taxon>
        <taxon>Streptophyta</taxon>
        <taxon>Embryophyta</taxon>
        <taxon>Tracheophyta</taxon>
        <taxon>Spermatophyta</taxon>
        <taxon>Magnoliopsida</taxon>
        <taxon>eudicotyledons</taxon>
        <taxon>Gunneridae</taxon>
        <taxon>Pentapetalae</taxon>
        <taxon>rosids</taxon>
        <taxon>Vitales</taxon>
        <taxon>Vitaceae</taxon>
        <taxon>Viteae</taxon>
        <taxon>Vitis</taxon>
    </lineage>
</organism>
<keyword evidence="4" id="KW-0732">Signal</keyword>
<dbReference type="Pfam" id="PF10225">
    <property type="entry name" value="NEMP"/>
    <property type="match status" value="1"/>
</dbReference>
<evidence type="ECO:0000256" key="5">
    <source>
        <dbReference type="ARBA" id="ARBA00022989"/>
    </source>
</evidence>
<evidence type="ECO:0000256" key="8">
    <source>
        <dbReference type="SAM" id="MobiDB-lite"/>
    </source>
</evidence>
<evidence type="ECO:0000256" key="7">
    <source>
        <dbReference type="ARBA" id="ARBA00023242"/>
    </source>
</evidence>
<evidence type="ECO:0000256" key="9">
    <source>
        <dbReference type="SAM" id="Phobius"/>
    </source>
</evidence>
<evidence type="ECO:0000313" key="11">
    <source>
        <dbReference type="Proteomes" id="UP000288805"/>
    </source>
</evidence>
<proteinExistence type="inferred from homology"/>
<dbReference type="PANTHER" id="PTHR31587:SF4">
    <property type="entry name" value="TRANSMEMBRANE PROTEIN (DUF2215)"/>
    <property type="match status" value="1"/>
</dbReference>
<comment type="subcellular location">
    <subcellularLocation>
        <location evidence="1">Nucleus inner membrane</location>
        <topology evidence="1">Multi-pass membrane protein</topology>
        <orientation evidence="1">Nucleoplasmic side</orientation>
    </subcellularLocation>
</comment>
<dbReference type="AlphaFoldDB" id="A0A438FBL6"/>
<comment type="caution">
    <text evidence="10">The sequence shown here is derived from an EMBL/GenBank/DDBJ whole genome shotgun (WGS) entry which is preliminary data.</text>
</comment>
<feature type="region of interest" description="Disordered" evidence="8">
    <location>
        <begin position="394"/>
        <end position="414"/>
    </location>
</feature>
<feature type="transmembrane region" description="Helical" evidence="9">
    <location>
        <begin position="189"/>
        <end position="208"/>
    </location>
</feature>
<sequence>MAAAKPAGICFLMFCIVFLTFPIFPSIAFANGLALVVGQSTILQVSPWLAVENSPGSRPGTAVLCERVQIRGLSRIKNLRKFSHSVKVKVSVTNSSARLPNVEVCFHRNESLGIGMCPQGQWEKLTKGPWVRSMSPFDQKVLDIRMAPSSFQTLDLSIEEEFFLYRIVFLVLGMVMLMLAFFLSKSLVFYYTSAMAIGVLLVILMVLFQGMRLLPTGRKNSLAIFVYSSLVGLGSFFLRYLPGLLHSILVEIGISEDMYNPVLKKKRTVVLLYIQEAPERYGLGVLATFLLIFVVVAGAWLGFWVVRKFVLTEDGSIDISTSHFVAWSIRSVAAVMILQSSLDPLLAAGALICGILVSGILRRVIRLKFFHHLYKNLFRTPKSSQRRSQILDSLPYEDPDDTYPYNVQRPAKPESFRPQYKPFTLTSCNSPIRGLSRTPPDPPSASETYYSTFHNTPERRKFSKDEWENFTRESTKKALEELVASPDFSKWAVGNAERITLTPNKVRPGTSSNAQRRWFLWF</sequence>
<gene>
    <name evidence="10" type="ORF">CK203_089567</name>
</gene>
<evidence type="ECO:0000256" key="2">
    <source>
        <dbReference type="ARBA" id="ARBA00005748"/>
    </source>
</evidence>
<dbReference type="GO" id="GO:0005637">
    <property type="term" value="C:nuclear inner membrane"/>
    <property type="evidence" value="ECO:0007669"/>
    <property type="project" value="UniProtKB-SubCell"/>
</dbReference>
<dbReference type="PANTHER" id="PTHR31587">
    <property type="entry name" value="TRANSMEMBRANE PROTEIN (DUF2215)"/>
    <property type="match status" value="1"/>
</dbReference>
<feature type="transmembrane region" description="Helical" evidence="9">
    <location>
        <begin position="345"/>
        <end position="365"/>
    </location>
</feature>
<feature type="transmembrane region" description="Helical" evidence="9">
    <location>
        <begin position="220"/>
        <end position="241"/>
    </location>
</feature>
<dbReference type="EMBL" id="QGNW01001056">
    <property type="protein sequence ID" value="RVW57379.1"/>
    <property type="molecule type" value="Genomic_DNA"/>
</dbReference>
<feature type="transmembrane region" description="Helical" evidence="9">
    <location>
        <begin position="163"/>
        <end position="183"/>
    </location>
</feature>
<dbReference type="InterPro" id="IPR019358">
    <property type="entry name" value="NEMP_fam"/>
</dbReference>
<protein>
    <recommendedName>
        <fullName evidence="12">Nuclear envelope integral membrane protein 1</fullName>
    </recommendedName>
</protein>
<comment type="similarity">
    <text evidence="2">Belongs to the NEMP family.</text>
</comment>
<feature type="transmembrane region" description="Helical" evidence="9">
    <location>
        <begin position="6"/>
        <end position="30"/>
    </location>
</feature>
<keyword evidence="5 9" id="KW-1133">Transmembrane helix</keyword>
<feature type="transmembrane region" description="Helical" evidence="9">
    <location>
        <begin position="281"/>
        <end position="305"/>
    </location>
</feature>
<dbReference type="Proteomes" id="UP000288805">
    <property type="component" value="Unassembled WGS sequence"/>
</dbReference>
<evidence type="ECO:0000256" key="3">
    <source>
        <dbReference type="ARBA" id="ARBA00022692"/>
    </source>
</evidence>
<evidence type="ECO:0000313" key="10">
    <source>
        <dbReference type="EMBL" id="RVW57379.1"/>
    </source>
</evidence>
<keyword evidence="3 9" id="KW-0812">Transmembrane</keyword>
<keyword evidence="7" id="KW-0539">Nucleus</keyword>
<accession>A0A438FBL6</accession>